<accession>A0A1X0QDD1</accession>
<feature type="signal peptide" evidence="1">
    <location>
        <begin position="1"/>
        <end position="17"/>
    </location>
</feature>
<sequence length="47" mass="5376">MSIAYILLLVFTSPKHALILHIFIVPSSNPHDTMFPFFIILTVFTMP</sequence>
<feature type="chain" id="PRO_5010863193" evidence="1">
    <location>
        <begin position="18"/>
        <end position="47"/>
    </location>
</feature>
<name>A0A1X0QDD1_9MICR</name>
<reference evidence="2 3" key="1">
    <citation type="journal article" date="2017" name="Environ. Microbiol.">
        <title>Decay of the glycolytic pathway and adaptation to intranuclear parasitism within Enterocytozoonidae microsporidia.</title>
        <authorList>
            <person name="Wiredu Boakye D."/>
            <person name="Jaroenlak P."/>
            <person name="Prachumwat A."/>
            <person name="Williams T.A."/>
            <person name="Bateman K.S."/>
            <person name="Itsathitphaisarn O."/>
            <person name="Sritunyalucksana K."/>
            <person name="Paszkiewicz K.H."/>
            <person name="Moore K.A."/>
            <person name="Stentiford G.D."/>
            <person name="Williams B.A."/>
        </authorList>
    </citation>
    <scope>NUCLEOTIDE SEQUENCE [LARGE SCALE GENOMIC DNA]</scope>
    <source>
        <strain evidence="2 3">GB1</strain>
    </source>
</reference>
<keyword evidence="1" id="KW-0732">Signal</keyword>
<keyword evidence="3" id="KW-1185">Reference proteome</keyword>
<dbReference type="VEuPathDB" id="MicrosporidiaDB:HERIO_2753"/>
<gene>
    <name evidence="2" type="ORF">HERIO_2753</name>
</gene>
<protein>
    <submittedName>
        <fullName evidence="2">Uncharacterized protein</fullName>
    </submittedName>
</protein>
<proteinExistence type="predicted"/>
<evidence type="ECO:0000313" key="3">
    <source>
        <dbReference type="Proteomes" id="UP000192356"/>
    </source>
</evidence>
<dbReference type="EMBL" id="LVKB01000010">
    <property type="protein sequence ID" value="ORD97790.1"/>
    <property type="molecule type" value="Genomic_DNA"/>
</dbReference>
<dbReference type="AlphaFoldDB" id="A0A1X0QDD1"/>
<organism evidence="2 3">
    <name type="scientific">Hepatospora eriocheir</name>
    <dbReference type="NCBI Taxonomy" id="1081669"/>
    <lineage>
        <taxon>Eukaryota</taxon>
        <taxon>Fungi</taxon>
        <taxon>Fungi incertae sedis</taxon>
        <taxon>Microsporidia</taxon>
        <taxon>Hepatosporidae</taxon>
        <taxon>Hepatospora</taxon>
    </lineage>
</organism>
<evidence type="ECO:0000256" key="1">
    <source>
        <dbReference type="SAM" id="SignalP"/>
    </source>
</evidence>
<dbReference type="Proteomes" id="UP000192356">
    <property type="component" value="Unassembled WGS sequence"/>
</dbReference>
<evidence type="ECO:0000313" key="2">
    <source>
        <dbReference type="EMBL" id="ORD97790.1"/>
    </source>
</evidence>
<comment type="caution">
    <text evidence="2">The sequence shown here is derived from an EMBL/GenBank/DDBJ whole genome shotgun (WGS) entry which is preliminary data.</text>
</comment>